<dbReference type="OrthoDB" id="5175824at2759"/>
<evidence type="ECO:0000259" key="1">
    <source>
        <dbReference type="Pfam" id="PF13577"/>
    </source>
</evidence>
<protein>
    <recommendedName>
        <fullName evidence="1">SnoaL-like domain-containing protein</fullName>
    </recommendedName>
</protein>
<dbReference type="EMBL" id="ML994666">
    <property type="protein sequence ID" value="KAF2179525.1"/>
    <property type="molecule type" value="Genomic_DNA"/>
</dbReference>
<evidence type="ECO:0000313" key="2">
    <source>
        <dbReference type="EMBL" id="KAF2179525.1"/>
    </source>
</evidence>
<dbReference type="Gene3D" id="3.10.450.50">
    <property type="match status" value="3"/>
</dbReference>
<gene>
    <name evidence="2" type="ORF">K469DRAFT_595926</name>
</gene>
<dbReference type="InterPro" id="IPR037401">
    <property type="entry name" value="SnoaL-like"/>
</dbReference>
<dbReference type="InterPro" id="IPR032710">
    <property type="entry name" value="NTF2-like_dom_sf"/>
</dbReference>
<dbReference type="AlphaFoldDB" id="A0A6A6DK81"/>
<proteinExistence type="predicted"/>
<keyword evidence="3" id="KW-1185">Reference proteome</keyword>
<sequence>MLTVNSLARDVERVESVREIKDVQRVFAQLAQFGRWNDMAALFSDNGTLQWGNETATGPAGIEKWLRIDAGSMDGIKPGSLDTLVTESPLVSLSVDGLSAKARWSGLRFMGDSMGGTRIQGGIYENQYVFSGGRWKISLLQYYPLYAGPYIGGWRNVGSPLPIIPYHFTPDETGVPIPPPVGEAPATKATHEELSHRITRMNDEDEIRNLQHSYGYYIDRRMWTDVVDLFVPNATVNVNGVGIYTGTAGVRQVLERMGPENLTQGILNDHPIFDTVVHVDPNGQEAIARGIEIGMIGDANMRTGSWEFNVFRNHFIKDKGLWKLKELNITPLIIANYSTGWGDGSVAPLNNVIPAFLNVAARSSQLLPANGTNMTDLTDLQRRLARSAAYDWAENESNAYTYYLDDLQCKQMGALFANKGHKASPFAGWFLGPERITEACFVAYGRNRSTLRTGISFHWRPQPVILVSQDGRSASLRARLLQPSTSKDKAGSFNGAIYHDQMVFEDGKWKLWSITIDEFYWMSSDWAGGWSAANPRNASASPPEPSALLTKYPPDVTTVDVGDRESTFQGGSGRLIAWPEIQRMWFTYRNPVSGRVPQYYWPGCVPCQTRPSWSLAANGYQEPPTGPDEMVTARTL</sequence>
<name>A0A6A6DK81_9PEZI</name>
<dbReference type="SUPFAM" id="SSF54427">
    <property type="entry name" value="NTF2-like"/>
    <property type="match status" value="3"/>
</dbReference>
<feature type="domain" description="SnoaL-like" evidence="1">
    <location>
        <begin position="399"/>
        <end position="513"/>
    </location>
</feature>
<feature type="domain" description="SnoaL-like" evidence="1">
    <location>
        <begin position="200"/>
        <end position="327"/>
    </location>
</feature>
<accession>A0A6A6DK81</accession>
<organism evidence="2 3">
    <name type="scientific">Zopfia rhizophila CBS 207.26</name>
    <dbReference type="NCBI Taxonomy" id="1314779"/>
    <lineage>
        <taxon>Eukaryota</taxon>
        <taxon>Fungi</taxon>
        <taxon>Dikarya</taxon>
        <taxon>Ascomycota</taxon>
        <taxon>Pezizomycotina</taxon>
        <taxon>Dothideomycetes</taxon>
        <taxon>Dothideomycetes incertae sedis</taxon>
        <taxon>Zopfiaceae</taxon>
        <taxon>Zopfia</taxon>
    </lineage>
</organism>
<reference evidence="2" key="1">
    <citation type="journal article" date="2020" name="Stud. Mycol.">
        <title>101 Dothideomycetes genomes: a test case for predicting lifestyles and emergence of pathogens.</title>
        <authorList>
            <person name="Haridas S."/>
            <person name="Albert R."/>
            <person name="Binder M."/>
            <person name="Bloem J."/>
            <person name="Labutti K."/>
            <person name="Salamov A."/>
            <person name="Andreopoulos B."/>
            <person name="Baker S."/>
            <person name="Barry K."/>
            <person name="Bills G."/>
            <person name="Bluhm B."/>
            <person name="Cannon C."/>
            <person name="Castanera R."/>
            <person name="Culley D."/>
            <person name="Daum C."/>
            <person name="Ezra D."/>
            <person name="Gonzalez J."/>
            <person name="Henrissat B."/>
            <person name="Kuo A."/>
            <person name="Liang C."/>
            <person name="Lipzen A."/>
            <person name="Lutzoni F."/>
            <person name="Magnuson J."/>
            <person name="Mondo S."/>
            <person name="Nolan M."/>
            <person name="Ohm R."/>
            <person name="Pangilinan J."/>
            <person name="Park H.-J."/>
            <person name="Ramirez L."/>
            <person name="Alfaro M."/>
            <person name="Sun H."/>
            <person name="Tritt A."/>
            <person name="Yoshinaga Y."/>
            <person name="Zwiers L.-H."/>
            <person name="Turgeon B."/>
            <person name="Goodwin S."/>
            <person name="Spatafora J."/>
            <person name="Crous P."/>
            <person name="Grigoriev I."/>
        </authorList>
    </citation>
    <scope>NUCLEOTIDE SEQUENCE</scope>
    <source>
        <strain evidence="2">CBS 207.26</strain>
    </source>
</reference>
<evidence type="ECO:0000313" key="3">
    <source>
        <dbReference type="Proteomes" id="UP000800200"/>
    </source>
</evidence>
<dbReference type="Pfam" id="PF13577">
    <property type="entry name" value="SnoaL_4"/>
    <property type="match status" value="3"/>
</dbReference>
<feature type="domain" description="SnoaL-like" evidence="1">
    <location>
        <begin position="12"/>
        <end position="138"/>
    </location>
</feature>
<dbReference type="Proteomes" id="UP000800200">
    <property type="component" value="Unassembled WGS sequence"/>
</dbReference>